<evidence type="ECO:0000313" key="7">
    <source>
        <dbReference type="EMBL" id="MBK1789605.1"/>
    </source>
</evidence>
<keyword evidence="5 6" id="KW-0472">Membrane</keyword>
<feature type="transmembrane region" description="Helical" evidence="6">
    <location>
        <begin position="44"/>
        <end position="66"/>
    </location>
</feature>
<evidence type="ECO:0000256" key="3">
    <source>
        <dbReference type="ARBA" id="ARBA00022692"/>
    </source>
</evidence>
<evidence type="ECO:0000256" key="2">
    <source>
        <dbReference type="ARBA" id="ARBA00022475"/>
    </source>
</evidence>
<evidence type="ECO:0000313" key="8">
    <source>
        <dbReference type="Proteomes" id="UP000624703"/>
    </source>
</evidence>
<evidence type="ECO:0000256" key="1">
    <source>
        <dbReference type="ARBA" id="ARBA00004651"/>
    </source>
</evidence>
<comment type="subcellular location">
    <subcellularLocation>
        <location evidence="1">Cell membrane</location>
        <topology evidence="1">Multi-pass membrane protein</topology>
    </subcellularLocation>
</comment>
<dbReference type="GO" id="GO:0015075">
    <property type="term" value="F:monoatomic ion transmembrane transporter activity"/>
    <property type="evidence" value="ECO:0007669"/>
    <property type="project" value="InterPro"/>
</dbReference>
<sequence length="82" mass="8819">MSCLFVCLLKGKNMANAVIVLDVATILALGIFSGLAIIDNEPRYVDVGLVLALVGFLTTVALSRLVKTKKQAETDKLNQEIL</sequence>
<dbReference type="Proteomes" id="UP000624703">
    <property type="component" value="Unassembled WGS sequence"/>
</dbReference>
<keyword evidence="4 6" id="KW-1133">Transmembrane helix</keyword>
<proteinExistence type="predicted"/>
<organism evidence="7 8">
    <name type="scientific">Persicirhabdus sediminis</name>
    <dbReference type="NCBI Taxonomy" id="454144"/>
    <lineage>
        <taxon>Bacteria</taxon>
        <taxon>Pseudomonadati</taxon>
        <taxon>Verrucomicrobiota</taxon>
        <taxon>Verrucomicrobiia</taxon>
        <taxon>Verrucomicrobiales</taxon>
        <taxon>Verrucomicrobiaceae</taxon>
        <taxon>Persicirhabdus</taxon>
    </lineage>
</organism>
<evidence type="ECO:0000256" key="6">
    <source>
        <dbReference type="SAM" id="Phobius"/>
    </source>
</evidence>
<keyword evidence="3 6" id="KW-0812">Transmembrane</keyword>
<evidence type="ECO:0008006" key="9">
    <source>
        <dbReference type="Google" id="ProtNLM"/>
    </source>
</evidence>
<evidence type="ECO:0000256" key="4">
    <source>
        <dbReference type="ARBA" id="ARBA00022989"/>
    </source>
</evidence>
<protein>
    <recommendedName>
        <fullName evidence="9">Multicomponent Na+:H+ antiporter subunit F</fullName>
    </recommendedName>
</protein>
<dbReference type="EMBL" id="JAENIM010000008">
    <property type="protein sequence ID" value="MBK1789605.1"/>
    <property type="molecule type" value="Genomic_DNA"/>
</dbReference>
<comment type="caution">
    <text evidence="7">The sequence shown here is derived from an EMBL/GenBank/DDBJ whole genome shotgun (WGS) entry which is preliminary data.</text>
</comment>
<dbReference type="InterPro" id="IPR007208">
    <property type="entry name" value="MrpF/PhaF-like"/>
</dbReference>
<reference evidence="7" key="1">
    <citation type="submission" date="2021-01" db="EMBL/GenBank/DDBJ databases">
        <title>Modified the classification status of verrucomicrobia.</title>
        <authorList>
            <person name="Feng X."/>
        </authorList>
    </citation>
    <scope>NUCLEOTIDE SEQUENCE</scope>
    <source>
        <strain evidence="7">_KCTC 22039</strain>
    </source>
</reference>
<evidence type="ECO:0000256" key="5">
    <source>
        <dbReference type="ARBA" id="ARBA00023136"/>
    </source>
</evidence>
<keyword evidence="8" id="KW-1185">Reference proteome</keyword>
<dbReference type="GO" id="GO:0005886">
    <property type="term" value="C:plasma membrane"/>
    <property type="evidence" value="ECO:0007669"/>
    <property type="project" value="UniProtKB-SubCell"/>
</dbReference>
<dbReference type="AlphaFoldDB" id="A0A8J7MBW6"/>
<keyword evidence="2" id="KW-1003">Cell membrane</keyword>
<dbReference type="Pfam" id="PF04066">
    <property type="entry name" value="MrpF_PhaF"/>
    <property type="match status" value="1"/>
</dbReference>
<gene>
    <name evidence="7" type="ORF">JIN82_00400</name>
</gene>
<feature type="transmembrane region" description="Helical" evidence="6">
    <location>
        <begin position="18"/>
        <end position="38"/>
    </location>
</feature>
<dbReference type="RefSeq" id="WP_200309594.1">
    <property type="nucleotide sequence ID" value="NZ_JAENIM010000008.1"/>
</dbReference>
<name>A0A8J7MBW6_9BACT</name>
<accession>A0A8J7MBW6</accession>